<dbReference type="EMBL" id="JARBJD010000106">
    <property type="protein sequence ID" value="KAK2952285.1"/>
    <property type="molecule type" value="Genomic_DNA"/>
</dbReference>
<evidence type="ECO:0000313" key="2">
    <source>
        <dbReference type="Proteomes" id="UP001281761"/>
    </source>
</evidence>
<protein>
    <submittedName>
        <fullName evidence="1">Uncharacterized protein</fullName>
    </submittedName>
</protein>
<organism evidence="1 2">
    <name type="scientific">Blattamonas nauphoetae</name>
    <dbReference type="NCBI Taxonomy" id="2049346"/>
    <lineage>
        <taxon>Eukaryota</taxon>
        <taxon>Metamonada</taxon>
        <taxon>Preaxostyla</taxon>
        <taxon>Oxymonadida</taxon>
        <taxon>Blattamonas</taxon>
    </lineage>
</organism>
<accession>A0ABQ9XQA2</accession>
<keyword evidence="2" id="KW-1185">Reference proteome</keyword>
<gene>
    <name evidence="1" type="ORF">BLNAU_12844</name>
</gene>
<reference evidence="1 2" key="1">
    <citation type="journal article" date="2022" name="bioRxiv">
        <title>Genomics of Preaxostyla Flagellates Illuminates Evolutionary Transitions and the Path Towards Mitochondrial Loss.</title>
        <authorList>
            <person name="Novak L.V.F."/>
            <person name="Treitli S.C."/>
            <person name="Pyrih J."/>
            <person name="Halakuc P."/>
            <person name="Pipaliya S.V."/>
            <person name="Vacek V."/>
            <person name="Brzon O."/>
            <person name="Soukal P."/>
            <person name="Eme L."/>
            <person name="Dacks J.B."/>
            <person name="Karnkowska A."/>
            <person name="Elias M."/>
            <person name="Hampl V."/>
        </authorList>
    </citation>
    <scope>NUCLEOTIDE SEQUENCE [LARGE SCALE GENOMIC DNA]</scope>
    <source>
        <strain evidence="1">NAU3</strain>
        <tissue evidence="1">Gut</tissue>
    </source>
</reference>
<evidence type="ECO:0000313" key="1">
    <source>
        <dbReference type="EMBL" id="KAK2952285.1"/>
    </source>
</evidence>
<dbReference type="Proteomes" id="UP001281761">
    <property type="component" value="Unassembled WGS sequence"/>
</dbReference>
<sequence length="88" mass="9355">MSGFKPKMSSESLGLEMDLVDPSAVNLATETIKGIDTELCCEIAGSSFLQDLLTVLQPLPIQSDESSLHGNLLELITILLSSLSSFGL</sequence>
<comment type="caution">
    <text evidence="1">The sequence shown here is derived from an EMBL/GenBank/DDBJ whole genome shotgun (WGS) entry which is preliminary data.</text>
</comment>
<proteinExistence type="predicted"/>
<name>A0ABQ9XQA2_9EUKA</name>